<feature type="compositionally biased region" description="Polar residues" evidence="1">
    <location>
        <begin position="41"/>
        <end position="57"/>
    </location>
</feature>
<organism evidence="2 3">
    <name type="scientific">Bremia lactucae</name>
    <name type="common">Lettuce downy mildew</name>
    <dbReference type="NCBI Taxonomy" id="4779"/>
    <lineage>
        <taxon>Eukaryota</taxon>
        <taxon>Sar</taxon>
        <taxon>Stramenopiles</taxon>
        <taxon>Oomycota</taxon>
        <taxon>Peronosporomycetes</taxon>
        <taxon>Peronosporales</taxon>
        <taxon>Peronosporaceae</taxon>
        <taxon>Bremia</taxon>
    </lineage>
</organism>
<dbReference type="GeneID" id="94347289"/>
<evidence type="ECO:0000313" key="3">
    <source>
        <dbReference type="Proteomes" id="UP000294530"/>
    </source>
</evidence>
<evidence type="ECO:0000313" key="2">
    <source>
        <dbReference type="EMBL" id="TDH71607.1"/>
    </source>
</evidence>
<evidence type="ECO:0000256" key="1">
    <source>
        <dbReference type="SAM" id="MobiDB-lite"/>
    </source>
</evidence>
<dbReference type="KEGG" id="blac:94347289"/>
<proteinExistence type="predicted"/>
<sequence>MRSSLYKAYPRRLLAPNRRQKAKESSLIRPQALSRQEVRQNKQSSGIVHSPTRTVNPTAGGMSSKKHRFSLLRFFKLKDENVNTTKEAHIQPMPLPTEILTRKRNGSVMVSGKRVPFMHDTQKRRRKFTKPLPSIFEDRPFVTGNSSLEAYRRRAYYSAAKEKNKR</sequence>
<gene>
    <name evidence="2" type="ORF">CCR75_003524</name>
</gene>
<reference evidence="2 3" key="1">
    <citation type="journal article" date="2021" name="Genome Biol.">
        <title>AFLAP: assembly-free linkage analysis pipeline using k-mers from genome sequencing data.</title>
        <authorList>
            <person name="Fletcher K."/>
            <person name="Zhang L."/>
            <person name="Gil J."/>
            <person name="Han R."/>
            <person name="Cavanaugh K."/>
            <person name="Michelmore R."/>
        </authorList>
    </citation>
    <scope>NUCLEOTIDE SEQUENCE [LARGE SCALE GENOMIC DNA]</scope>
    <source>
        <strain evidence="2 3">SF5</strain>
    </source>
</reference>
<dbReference type="OrthoDB" id="114819at2759"/>
<feature type="region of interest" description="Disordered" evidence="1">
    <location>
        <begin position="1"/>
        <end position="63"/>
    </location>
</feature>
<dbReference type="EMBL" id="SHOA02000015">
    <property type="protein sequence ID" value="TDH71607.1"/>
    <property type="molecule type" value="Genomic_DNA"/>
</dbReference>
<protein>
    <submittedName>
        <fullName evidence="2">Uncharacterized protein</fullName>
    </submittedName>
</protein>
<name>A0A976FRF0_BRELC</name>
<accession>A0A976FRF0</accession>
<comment type="caution">
    <text evidence="2">The sequence shown here is derived from an EMBL/GenBank/DDBJ whole genome shotgun (WGS) entry which is preliminary data.</text>
</comment>
<dbReference type="Proteomes" id="UP000294530">
    <property type="component" value="Unassembled WGS sequence"/>
</dbReference>
<dbReference type="AlphaFoldDB" id="A0A976FRF0"/>
<keyword evidence="3" id="KW-1185">Reference proteome</keyword>
<dbReference type="RefSeq" id="XP_067821106.1">
    <property type="nucleotide sequence ID" value="XM_067961618.1"/>
</dbReference>